<dbReference type="OrthoDB" id="9792957at2"/>
<reference evidence="5 6" key="1">
    <citation type="submission" date="2016-11" db="EMBL/GenBank/DDBJ databases">
        <authorList>
            <person name="Jaros S."/>
            <person name="Januszkiewicz K."/>
            <person name="Wedrychowicz H."/>
        </authorList>
    </citation>
    <scope>NUCLEOTIDE SEQUENCE [LARGE SCALE GENOMIC DNA]</scope>
    <source>
        <strain evidence="5 6">DSM 19022</strain>
    </source>
</reference>
<dbReference type="GO" id="GO:0004784">
    <property type="term" value="F:superoxide dismutase activity"/>
    <property type="evidence" value="ECO:0007669"/>
    <property type="project" value="UniProtKB-EC"/>
</dbReference>
<dbReference type="InterPro" id="IPR036423">
    <property type="entry name" value="SOD-like_Cu/Zn_dom_sf"/>
</dbReference>
<dbReference type="EC" id="1.15.1.1" evidence="3"/>
<evidence type="ECO:0000256" key="1">
    <source>
        <dbReference type="ARBA" id="ARBA00010457"/>
    </source>
</evidence>
<evidence type="ECO:0000313" key="5">
    <source>
        <dbReference type="EMBL" id="SHI44129.1"/>
    </source>
</evidence>
<keyword evidence="3" id="KW-0560">Oxidoreductase</keyword>
<dbReference type="AlphaFoldDB" id="A0A1M6B5T7"/>
<dbReference type="InterPro" id="IPR018152">
    <property type="entry name" value="SOD_Cu/Zn_BS"/>
</dbReference>
<comment type="cofactor">
    <cofactor evidence="3">
        <name>Cu cation</name>
        <dbReference type="ChEBI" id="CHEBI:23378"/>
    </cofactor>
    <text evidence="3">Binds 1 copper ion per subunit.</text>
</comment>
<comment type="catalytic activity">
    <reaction evidence="3">
        <text>2 superoxide + 2 H(+) = H2O2 + O2</text>
        <dbReference type="Rhea" id="RHEA:20696"/>
        <dbReference type="ChEBI" id="CHEBI:15378"/>
        <dbReference type="ChEBI" id="CHEBI:15379"/>
        <dbReference type="ChEBI" id="CHEBI:16240"/>
        <dbReference type="ChEBI" id="CHEBI:18421"/>
        <dbReference type="EC" id="1.15.1.1"/>
    </reaction>
</comment>
<dbReference type="SUPFAM" id="SSF49329">
    <property type="entry name" value="Cu,Zn superoxide dismutase-like"/>
    <property type="match status" value="1"/>
</dbReference>
<dbReference type="PANTHER" id="PTHR10003">
    <property type="entry name" value="SUPEROXIDE DISMUTASE CU-ZN -RELATED"/>
    <property type="match status" value="1"/>
</dbReference>
<comment type="similarity">
    <text evidence="1 3">Belongs to the Cu-Zn superoxide dismutase family.</text>
</comment>
<dbReference type="InterPro" id="IPR001424">
    <property type="entry name" value="SOD_Cu_Zn_dom"/>
</dbReference>
<comment type="function">
    <text evidence="2">Destroys radicals which are normally produced within the cells and which are toxic to biological systems. May play a role in favoring mycobacterial survival in phagocytes.</text>
</comment>
<sequence length="153" mass="16405">MATASAIIRGGPLAPALSGMVYFTDVQGGVQVCVSVRGLPNYKPAMGNEAPIGPHGFHIHLYGNCEIGDPDDPFKAAGDHWNPDNQPHGNHAGDFPVVFSNHGRALMCFFTDRFKVRDIIGKSVIIHQSPDDYRSQPSGNAGKRLACGIIQPI</sequence>
<evidence type="ECO:0000313" key="6">
    <source>
        <dbReference type="Proteomes" id="UP000184442"/>
    </source>
</evidence>
<accession>A0A1M6B5T7</accession>
<keyword evidence="3" id="KW-0862">Zinc</keyword>
<name>A0A1M6B5T7_9FIRM</name>
<protein>
    <recommendedName>
        <fullName evidence="3">Superoxide dismutase [Cu-Zn]</fullName>
        <ecNumber evidence="3">1.15.1.1</ecNumber>
    </recommendedName>
</protein>
<gene>
    <name evidence="5" type="ORF">SAMN02745176_00289</name>
</gene>
<keyword evidence="3" id="KW-0479">Metal-binding</keyword>
<dbReference type="STRING" id="1122184.SAMN02745176_00289"/>
<comment type="cofactor">
    <cofactor evidence="3">
        <name>Zn(2+)</name>
        <dbReference type="ChEBI" id="CHEBI:29105"/>
    </cofactor>
    <text evidence="3">Binds 1 zinc ion per subunit.</text>
</comment>
<evidence type="ECO:0000256" key="2">
    <source>
        <dbReference type="ARBA" id="ARBA00024900"/>
    </source>
</evidence>
<dbReference type="EMBL" id="FQZS01000003">
    <property type="protein sequence ID" value="SHI44129.1"/>
    <property type="molecule type" value="Genomic_DNA"/>
</dbReference>
<evidence type="ECO:0000256" key="3">
    <source>
        <dbReference type="RuleBase" id="RU000393"/>
    </source>
</evidence>
<feature type="domain" description="Superoxide dismutase copper/zinc binding" evidence="4">
    <location>
        <begin position="18"/>
        <end position="150"/>
    </location>
</feature>
<keyword evidence="3" id="KW-0186">Copper</keyword>
<dbReference type="Proteomes" id="UP000184442">
    <property type="component" value="Unassembled WGS sequence"/>
</dbReference>
<dbReference type="PROSITE" id="PS00332">
    <property type="entry name" value="SOD_CU_ZN_2"/>
    <property type="match status" value="1"/>
</dbReference>
<dbReference type="GO" id="GO:0005507">
    <property type="term" value="F:copper ion binding"/>
    <property type="evidence" value="ECO:0007669"/>
    <property type="project" value="InterPro"/>
</dbReference>
<keyword evidence="6" id="KW-1185">Reference proteome</keyword>
<proteinExistence type="inferred from homology"/>
<dbReference type="InterPro" id="IPR024134">
    <property type="entry name" value="SOD_Cu/Zn_/chaperone"/>
</dbReference>
<organism evidence="5 6">
    <name type="scientific">Lutispora thermophila DSM 19022</name>
    <dbReference type="NCBI Taxonomy" id="1122184"/>
    <lineage>
        <taxon>Bacteria</taxon>
        <taxon>Bacillati</taxon>
        <taxon>Bacillota</taxon>
        <taxon>Clostridia</taxon>
        <taxon>Lutisporales</taxon>
        <taxon>Lutisporaceae</taxon>
        <taxon>Lutispora</taxon>
    </lineage>
</organism>
<dbReference type="RefSeq" id="WP_073023726.1">
    <property type="nucleotide sequence ID" value="NZ_FQZS01000003.1"/>
</dbReference>
<evidence type="ECO:0000259" key="4">
    <source>
        <dbReference type="Pfam" id="PF00080"/>
    </source>
</evidence>
<dbReference type="Gene3D" id="2.60.40.200">
    <property type="entry name" value="Superoxide dismutase, copper/zinc binding domain"/>
    <property type="match status" value="1"/>
</dbReference>
<dbReference type="Pfam" id="PF00080">
    <property type="entry name" value="Sod_Cu"/>
    <property type="match status" value="1"/>
</dbReference>